<organism evidence="7 8">
    <name type="scientific">Caenorhabditis nigoni</name>
    <dbReference type="NCBI Taxonomy" id="1611254"/>
    <lineage>
        <taxon>Eukaryota</taxon>
        <taxon>Metazoa</taxon>
        <taxon>Ecdysozoa</taxon>
        <taxon>Nematoda</taxon>
        <taxon>Chromadorea</taxon>
        <taxon>Rhabditida</taxon>
        <taxon>Rhabditina</taxon>
        <taxon>Rhabditomorpha</taxon>
        <taxon>Rhabditoidea</taxon>
        <taxon>Rhabditidae</taxon>
        <taxon>Peloderinae</taxon>
        <taxon>Caenorhabditis</taxon>
    </lineage>
</organism>
<evidence type="ECO:0000256" key="1">
    <source>
        <dbReference type="ARBA" id="ARBA00022527"/>
    </source>
</evidence>
<dbReference type="PANTHER" id="PTHR24058:SF17">
    <property type="entry name" value="HOMEODOMAIN INTERACTING PROTEIN KINASE, ISOFORM D"/>
    <property type="match status" value="1"/>
</dbReference>
<dbReference type="STRING" id="1611254.A0A2G5S9T0"/>
<feature type="domain" description="Protein kinase" evidence="6">
    <location>
        <begin position="64"/>
        <end position="346"/>
    </location>
</feature>
<evidence type="ECO:0000313" key="8">
    <source>
        <dbReference type="Proteomes" id="UP000230233"/>
    </source>
</evidence>
<dbReference type="InterPro" id="IPR008271">
    <property type="entry name" value="Ser/Thr_kinase_AS"/>
</dbReference>
<gene>
    <name evidence="7" type="ORF">B9Z55_028943</name>
</gene>
<dbReference type="FunFam" id="3.30.200.20:FF:001387">
    <property type="entry name" value="Protein CBG16237"/>
    <property type="match status" value="1"/>
</dbReference>
<dbReference type="Gene3D" id="1.10.510.10">
    <property type="entry name" value="Transferase(Phosphotransferase) domain 1"/>
    <property type="match status" value="1"/>
</dbReference>
<dbReference type="InterPro" id="IPR000719">
    <property type="entry name" value="Prot_kinase_dom"/>
</dbReference>
<dbReference type="Proteomes" id="UP000230233">
    <property type="component" value="Unassembled WGS sequence"/>
</dbReference>
<keyword evidence="5" id="KW-0067">ATP-binding</keyword>
<dbReference type="EMBL" id="PDUG01000058">
    <property type="protein sequence ID" value="PIC11662.1"/>
    <property type="molecule type" value="Genomic_DNA"/>
</dbReference>
<keyword evidence="3" id="KW-0547">Nucleotide-binding</keyword>
<proteinExistence type="predicted"/>
<dbReference type="InterPro" id="IPR011009">
    <property type="entry name" value="Kinase-like_dom_sf"/>
</dbReference>
<keyword evidence="4" id="KW-0418">Kinase</keyword>
<evidence type="ECO:0000313" key="7">
    <source>
        <dbReference type="EMBL" id="PIC11662.1"/>
    </source>
</evidence>
<dbReference type="SUPFAM" id="SSF56112">
    <property type="entry name" value="Protein kinase-like (PK-like)"/>
    <property type="match status" value="1"/>
</dbReference>
<comment type="caution">
    <text evidence="7">The sequence shown here is derived from an EMBL/GenBank/DDBJ whole genome shotgun (WGS) entry which is preliminary data.</text>
</comment>
<dbReference type="PANTHER" id="PTHR24058">
    <property type="entry name" value="DUAL SPECIFICITY PROTEIN KINASE"/>
    <property type="match status" value="1"/>
</dbReference>
<reference evidence="8" key="1">
    <citation type="submission" date="2017-10" db="EMBL/GenBank/DDBJ databases">
        <title>Rapid genome shrinkage in a self-fertile nematode reveals novel sperm competition proteins.</title>
        <authorList>
            <person name="Yin D."/>
            <person name="Schwarz E.M."/>
            <person name="Thomas C.G."/>
            <person name="Felde R.L."/>
            <person name="Korf I.F."/>
            <person name="Cutter A.D."/>
            <person name="Schartner C.M."/>
            <person name="Ralston E.J."/>
            <person name="Meyer B.J."/>
            <person name="Haag E.S."/>
        </authorList>
    </citation>
    <scope>NUCLEOTIDE SEQUENCE [LARGE SCALE GENOMIC DNA]</scope>
    <source>
        <strain evidence="8">JU1422</strain>
    </source>
</reference>
<dbReference type="OrthoDB" id="8596411at2759"/>
<name>A0A2G5S9T0_9PELO</name>
<evidence type="ECO:0000256" key="5">
    <source>
        <dbReference type="ARBA" id="ARBA00022840"/>
    </source>
</evidence>
<dbReference type="InterPro" id="IPR050494">
    <property type="entry name" value="Ser_Thr_dual-spec_kinase"/>
</dbReference>
<keyword evidence="2" id="KW-0808">Transferase</keyword>
<sequence>MDRDTSKTGHWLVMVEKRRVRAIDTMESMIRIPIGHQALRLEWKFEFQVMSFVVGEVIDGNGKFHVNARIGKGGFGVVYKVTDYVDQREKALKAIGGSDPTDDDYLNEVHILTFLAPVPGVQKIQNHFTFRNKLCLVLDLYMVDLVTLVENKLFSQSLTAKIGHKLTEILRDVHNFGIIHRDIKLENLMIGLVGEAAELKLIDFGMARFFRPPNGFIGQVAANDYVNSDAASAALGMSLGKIPSKSDDFVMLLYTLMKLRRLNPFQAETGKERTDLKQKFHENPASVLKRKNRFLLGTARIICQNAVDDVVNYEGILWSLRNSAKNNMEKPFKLHVGRRNKMSLQP</sequence>
<evidence type="ECO:0000256" key="4">
    <source>
        <dbReference type="ARBA" id="ARBA00022777"/>
    </source>
</evidence>
<dbReference type="GO" id="GO:0004674">
    <property type="term" value="F:protein serine/threonine kinase activity"/>
    <property type="evidence" value="ECO:0007669"/>
    <property type="project" value="UniProtKB-KW"/>
</dbReference>
<keyword evidence="8" id="KW-1185">Reference proteome</keyword>
<dbReference type="GO" id="GO:0004713">
    <property type="term" value="F:protein tyrosine kinase activity"/>
    <property type="evidence" value="ECO:0007669"/>
    <property type="project" value="TreeGrafter"/>
</dbReference>
<keyword evidence="1" id="KW-0723">Serine/threonine-protein kinase</keyword>
<dbReference type="CDD" id="cd00180">
    <property type="entry name" value="PKc"/>
    <property type="match status" value="1"/>
</dbReference>
<dbReference type="GO" id="GO:0005524">
    <property type="term" value="F:ATP binding"/>
    <property type="evidence" value="ECO:0007669"/>
    <property type="project" value="UniProtKB-KW"/>
</dbReference>
<dbReference type="PROSITE" id="PS50011">
    <property type="entry name" value="PROTEIN_KINASE_DOM"/>
    <property type="match status" value="1"/>
</dbReference>
<dbReference type="AlphaFoldDB" id="A0A2G5S9T0"/>
<dbReference type="SMART" id="SM00220">
    <property type="entry name" value="S_TKc"/>
    <property type="match status" value="1"/>
</dbReference>
<evidence type="ECO:0000259" key="6">
    <source>
        <dbReference type="PROSITE" id="PS50011"/>
    </source>
</evidence>
<evidence type="ECO:0000256" key="2">
    <source>
        <dbReference type="ARBA" id="ARBA00022679"/>
    </source>
</evidence>
<evidence type="ECO:0000256" key="3">
    <source>
        <dbReference type="ARBA" id="ARBA00022741"/>
    </source>
</evidence>
<dbReference type="PROSITE" id="PS00108">
    <property type="entry name" value="PROTEIN_KINASE_ST"/>
    <property type="match status" value="1"/>
</dbReference>
<dbReference type="Pfam" id="PF00069">
    <property type="entry name" value="Pkinase"/>
    <property type="match status" value="1"/>
</dbReference>
<protein>
    <recommendedName>
        <fullName evidence="6">Protein kinase domain-containing protein</fullName>
    </recommendedName>
</protein>
<accession>A0A2G5S9T0</accession>
<dbReference type="GO" id="GO:0005737">
    <property type="term" value="C:cytoplasm"/>
    <property type="evidence" value="ECO:0007669"/>
    <property type="project" value="TreeGrafter"/>
</dbReference>